<dbReference type="EMBL" id="JBHSDT010000004">
    <property type="protein sequence ID" value="MFC4402985.1"/>
    <property type="molecule type" value="Genomic_DNA"/>
</dbReference>
<evidence type="ECO:0000313" key="3">
    <source>
        <dbReference type="Proteomes" id="UP001595882"/>
    </source>
</evidence>
<dbReference type="RefSeq" id="WP_390251093.1">
    <property type="nucleotide sequence ID" value="NZ_JBHSDT010000004.1"/>
</dbReference>
<dbReference type="Gene3D" id="1.10.1200.90">
    <property type="entry name" value="DsbA-like domain"/>
    <property type="match status" value="1"/>
</dbReference>
<name>A0ABV8WU57_9BACI</name>
<feature type="domain" description="Thioredoxin-like fold" evidence="1">
    <location>
        <begin position="10"/>
        <end position="170"/>
    </location>
</feature>
<dbReference type="Pfam" id="PF13462">
    <property type="entry name" value="Thioredoxin_4"/>
    <property type="match status" value="1"/>
</dbReference>
<sequence length="178" mass="20255">MATSIKNDHLKIGKNDAPVKLEAFINVACKGTANIYHLGKQALPEYIESGKLQIIIKLYDKPREELLLGSLVHWSLDHSNPEQTLHVITDLLEKHPSWMELSDKELKQQIVKDYGLSPEERLENVDISLAITKEAIERDISKVPTLFFNGKRLHGYTYELEPEDLKNAVEQALSQVNN</sequence>
<dbReference type="InterPro" id="IPR036249">
    <property type="entry name" value="Thioredoxin-like_sf"/>
</dbReference>
<gene>
    <name evidence="2" type="ORF">ACFOY7_07850</name>
</gene>
<dbReference type="InterPro" id="IPR012336">
    <property type="entry name" value="Thioredoxin-like_fold"/>
</dbReference>
<organism evidence="2 3">
    <name type="scientific">Gracilibacillus xinjiangensis</name>
    <dbReference type="NCBI Taxonomy" id="1193282"/>
    <lineage>
        <taxon>Bacteria</taxon>
        <taxon>Bacillati</taxon>
        <taxon>Bacillota</taxon>
        <taxon>Bacilli</taxon>
        <taxon>Bacillales</taxon>
        <taxon>Bacillaceae</taxon>
        <taxon>Gracilibacillus</taxon>
    </lineage>
</organism>
<dbReference type="SUPFAM" id="SSF52833">
    <property type="entry name" value="Thioredoxin-like"/>
    <property type="match status" value="1"/>
</dbReference>
<dbReference type="Proteomes" id="UP001595882">
    <property type="component" value="Unassembled WGS sequence"/>
</dbReference>
<accession>A0ABV8WU57</accession>
<protein>
    <submittedName>
        <fullName evidence="2">Thioredoxin domain-containing protein</fullName>
    </submittedName>
</protein>
<proteinExistence type="predicted"/>
<evidence type="ECO:0000259" key="1">
    <source>
        <dbReference type="Pfam" id="PF13462"/>
    </source>
</evidence>
<evidence type="ECO:0000313" key="2">
    <source>
        <dbReference type="EMBL" id="MFC4402985.1"/>
    </source>
</evidence>
<reference evidence="3" key="1">
    <citation type="journal article" date="2019" name="Int. J. Syst. Evol. Microbiol.">
        <title>The Global Catalogue of Microorganisms (GCM) 10K type strain sequencing project: providing services to taxonomists for standard genome sequencing and annotation.</title>
        <authorList>
            <consortium name="The Broad Institute Genomics Platform"/>
            <consortium name="The Broad Institute Genome Sequencing Center for Infectious Disease"/>
            <person name="Wu L."/>
            <person name="Ma J."/>
        </authorList>
    </citation>
    <scope>NUCLEOTIDE SEQUENCE [LARGE SCALE GENOMIC DNA]</scope>
    <source>
        <strain evidence="3">CCUG 37865</strain>
    </source>
</reference>
<keyword evidence="3" id="KW-1185">Reference proteome</keyword>
<comment type="caution">
    <text evidence="2">The sequence shown here is derived from an EMBL/GenBank/DDBJ whole genome shotgun (WGS) entry which is preliminary data.</text>
</comment>
<dbReference type="Gene3D" id="3.40.30.10">
    <property type="entry name" value="Glutaredoxin"/>
    <property type="match status" value="1"/>
</dbReference>